<feature type="domain" description="PilZ" evidence="6">
    <location>
        <begin position="134"/>
        <end position="247"/>
    </location>
</feature>
<dbReference type="GO" id="GO:0009425">
    <property type="term" value="C:bacterial-type flagellum basal body"/>
    <property type="evidence" value="ECO:0007669"/>
    <property type="project" value="UniProtKB-SubCell"/>
</dbReference>
<dbReference type="InterPro" id="IPR012349">
    <property type="entry name" value="Split_barrel_FMN-bd"/>
</dbReference>
<comment type="subcellular location">
    <subcellularLocation>
        <location evidence="4">Bacterial flagellum basal body</location>
    </subcellularLocation>
</comment>
<dbReference type="AlphaFoldDB" id="A0A3S0GZH4"/>
<feature type="domain" description="Type III secretion system flagellar brake protein YcgR PilZN" evidence="7">
    <location>
        <begin position="30"/>
        <end position="131"/>
    </location>
</feature>
<comment type="caution">
    <text evidence="8">The sequence shown here is derived from an EMBL/GenBank/DDBJ whole genome shotgun (WGS) entry which is preliminary data.</text>
</comment>
<dbReference type="SUPFAM" id="SSF141371">
    <property type="entry name" value="PilZ domain-like"/>
    <property type="match status" value="1"/>
</dbReference>
<comment type="similarity">
    <text evidence="4">Belongs to the YcgR family.</text>
</comment>
<feature type="region of interest" description="Disordered" evidence="5">
    <location>
        <begin position="1"/>
        <end position="32"/>
    </location>
</feature>
<dbReference type="Pfam" id="PF07238">
    <property type="entry name" value="PilZ"/>
    <property type="match status" value="1"/>
</dbReference>
<dbReference type="HAMAP" id="MF_01457">
    <property type="entry name" value="YcgR"/>
    <property type="match status" value="1"/>
</dbReference>
<keyword evidence="3 4" id="KW-0975">Bacterial flagellum</keyword>
<keyword evidence="2 4" id="KW-0547">Nucleotide-binding</keyword>
<evidence type="ECO:0000256" key="3">
    <source>
        <dbReference type="ARBA" id="ARBA00023143"/>
    </source>
</evidence>
<dbReference type="EMBL" id="RXOE01000001">
    <property type="protein sequence ID" value="RTQ36375.1"/>
    <property type="molecule type" value="Genomic_DNA"/>
</dbReference>
<keyword evidence="1 4" id="KW-0973">c-di-GMP</keyword>
<name>A0A3S0GZH4_9BURK</name>
<keyword evidence="9" id="KW-1185">Reference proteome</keyword>
<organism evidence="8 9">
    <name type="scientific">Variovorax gossypii</name>
    <dbReference type="NCBI Taxonomy" id="1679495"/>
    <lineage>
        <taxon>Bacteria</taxon>
        <taxon>Pseudomonadati</taxon>
        <taxon>Pseudomonadota</taxon>
        <taxon>Betaproteobacteria</taxon>
        <taxon>Burkholderiales</taxon>
        <taxon>Comamonadaceae</taxon>
        <taxon>Variovorax</taxon>
    </lineage>
</organism>
<proteinExistence type="inferred from homology"/>
<dbReference type="InterPro" id="IPR009875">
    <property type="entry name" value="PilZ_domain"/>
</dbReference>
<evidence type="ECO:0000256" key="4">
    <source>
        <dbReference type="HAMAP-Rule" id="MF_01457"/>
    </source>
</evidence>
<dbReference type="OrthoDB" id="5572581at2"/>
<feature type="compositionally biased region" description="Basic and acidic residues" evidence="5">
    <location>
        <begin position="23"/>
        <end position="32"/>
    </location>
</feature>
<comment type="function">
    <text evidence="4">Acts as a flagellar brake, regulating swimming and swarming in a bis-(3'-5') cyclic diguanylic acid (c-di-GMP)-dependent manner. Binds 1 c-di-GMP dimer per subunit. Increasing levels of c-di-GMP lead to decreased motility.</text>
</comment>
<accession>A0A3S0GZH4</accession>
<reference evidence="8 9" key="1">
    <citation type="submission" date="2018-12" db="EMBL/GenBank/DDBJ databases">
        <title>The genome of Variovorax gossypii DSM 100435.</title>
        <authorList>
            <person name="Gao J."/>
            <person name="Sun J."/>
        </authorList>
    </citation>
    <scope>NUCLEOTIDE SEQUENCE [LARGE SCALE GENOMIC DNA]</scope>
    <source>
        <strain evidence="8 9">DSM 100435</strain>
    </source>
</reference>
<evidence type="ECO:0000313" key="9">
    <source>
        <dbReference type="Proteomes" id="UP000267418"/>
    </source>
</evidence>
<keyword evidence="8" id="KW-0282">Flagellum</keyword>
<evidence type="ECO:0000256" key="2">
    <source>
        <dbReference type="ARBA" id="ARBA00022741"/>
    </source>
</evidence>
<evidence type="ECO:0000313" key="8">
    <source>
        <dbReference type="EMBL" id="RTQ36375.1"/>
    </source>
</evidence>
<dbReference type="GO" id="GO:0071945">
    <property type="term" value="P:regulation of bacterial-type flagellum-dependent cell motility by regulation of motor speed"/>
    <property type="evidence" value="ECO:0007669"/>
    <property type="project" value="UniProtKB-UniRule"/>
</dbReference>
<dbReference type="Gene3D" id="2.30.110.10">
    <property type="entry name" value="Electron Transport, Fmn-binding Protein, Chain A"/>
    <property type="match status" value="1"/>
</dbReference>
<dbReference type="GO" id="GO:0071973">
    <property type="term" value="P:bacterial-type flagellum-dependent cell motility"/>
    <property type="evidence" value="ECO:0007669"/>
    <property type="project" value="UniProtKB-UniRule"/>
</dbReference>
<dbReference type="Pfam" id="PF07317">
    <property type="entry name" value="PilZN"/>
    <property type="match status" value="1"/>
</dbReference>
<keyword evidence="8" id="KW-0966">Cell projection</keyword>
<gene>
    <name evidence="4" type="primary">ycgR</name>
    <name evidence="8" type="ORF">EJP69_01065</name>
</gene>
<dbReference type="Gene3D" id="2.40.10.220">
    <property type="entry name" value="predicted glycosyltransferase like domains"/>
    <property type="match status" value="1"/>
</dbReference>
<evidence type="ECO:0000259" key="7">
    <source>
        <dbReference type="Pfam" id="PF07317"/>
    </source>
</evidence>
<evidence type="ECO:0000256" key="5">
    <source>
        <dbReference type="SAM" id="MobiDB-lite"/>
    </source>
</evidence>
<evidence type="ECO:0000259" key="6">
    <source>
        <dbReference type="Pfam" id="PF07238"/>
    </source>
</evidence>
<dbReference type="InterPro" id="IPR009926">
    <property type="entry name" value="T3SS_YcgR_PilZN"/>
</dbReference>
<dbReference type="InterPro" id="IPR023787">
    <property type="entry name" value="T3SS_YcgR"/>
</dbReference>
<protein>
    <recommendedName>
        <fullName evidence="4">Flagellar brake protein YcgR</fullName>
    </recommendedName>
    <alternativeName>
        <fullName evidence="4">Cyclic di-GMP binding protein YcgR</fullName>
    </alternativeName>
</protein>
<dbReference type="RefSeq" id="WP_126468453.1">
    <property type="nucleotide sequence ID" value="NZ_RXOE01000001.1"/>
</dbReference>
<evidence type="ECO:0000256" key="1">
    <source>
        <dbReference type="ARBA" id="ARBA00022636"/>
    </source>
</evidence>
<dbReference type="Proteomes" id="UP000267418">
    <property type="component" value="Unassembled WGS sequence"/>
</dbReference>
<keyword evidence="8" id="KW-0969">Cilium</keyword>
<comment type="subunit">
    <text evidence="4">Monomer. Interacts with the flagellar basal bodies.</text>
</comment>
<sequence>MDTDQSNGQAEAPDQPHAPAGERTSEEFGRRTPVEIGVHLRNLASRRDNLTVQYAGGHLVTQLLDVDMRARAFTFDWGASPEQNRALLAAARCHFEAQQDGVRVEFSIASPRETRYEGLPAFEADFPEVLVYMQRREYFRVDAPIVESYTCSGSLPKGDAFSFEVQDLSLGGVGLRTRDARAAGLQLGTYLRDCELSLGTLGRLTLDMELVSLRPAVQPNGTLRYQLGFRFLALPPGAETALQRLVTRLEMKSRSLVG</sequence>
<dbReference type="GO" id="GO:0035438">
    <property type="term" value="F:cyclic-di-GMP binding"/>
    <property type="evidence" value="ECO:0007669"/>
    <property type="project" value="UniProtKB-UniRule"/>
</dbReference>